<protein>
    <submittedName>
        <fullName evidence="1">Uncharacterized protein</fullName>
    </submittedName>
</protein>
<organism evidence="1 2">
    <name type="scientific">Mesorhizobium delmotii</name>
    <dbReference type="NCBI Taxonomy" id="1631247"/>
    <lineage>
        <taxon>Bacteria</taxon>
        <taxon>Pseudomonadati</taxon>
        <taxon>Pseudomonadota</taxon>
        <taxon>Alphaproteobacteria</taxon>
        <taxon>Hyphomicrobiales</taxon>
        <taxon>Phyllobacteriaceae</taxon>
        <taxon>Mesorhizobium</taxon>
    </lineage>
</organism>
<reference evidence="2" key="1">
    <citation type="submission" date="2016-12" db="EMBL/GenBank/DDBJ databases">
        <authorList>
            <person name="Brunel B."/>
        </authorList>
    </citation>
    <scope>NUCLEOTIDE SEQUENCE [LARGE SCALE GENOMIC DNA]</scope>
</reference>
<dbReference type="EMBL" id="FUIG01000067">
    <property type="protein sequence ID" value="SJM34963.1"/>
    <property type="molecule type" value="Genomic_DNA"/>
</dbReference>
<gene>
    <name evidence="1" type="ORF">BQ8482_570020</name>
</gene>
<proteinExistence type="predicted"/>
<sequence length="122" mass="13225">MKMPGAAGCFMPRWGRRLIRLPASPDQRASFELGRDPAATARRLASIDFSHLKIAVLSHLSVDCLFKAVVFRDHPMTQRQDSAISRYAADLIPAWPASSLPSQAAPATFPTAFHHCADGAPG</sequence>
<evidence type="ECO:0000313" key="1">
    <source>
        <dbReference type="EMBL" id="SJM34963.1"/>
    </source>
</evidence>
<dbReference type="Proteomes" id="UP000245698">
    <property type="component" value="Unassembled WGS sequence"/>
</dbReference>
<name>A0A2P9AUW3_9HYPH</name>
<evidence type="ECO:0000313" key="2">
    <source>
        <dbReference type="Proteomes" id="UP000245698"/>
    </source>
</evidence>
<accession>A0A2P9AUW3</accession>
<keyword evidence="2" id="KW-1185">Reference proteome</keyword>
<dbReference type="AlphaFoldDB" id="A0A2P9AUW3"/>